<protein>
    <submittedName>
        <fullName evidence="1">Uncharacterized protein</fullName>
    </submittedName>
</protein>
<dbReference type="AlphaFoldDB" id="A0A1C9I2B6"/>
<reference evidence="1" key="1">
    <citation type="journal article" date="2015" name="BMC Genomics">
        <title>Transcriptome profiling of a Rhizobium leguminosarum bv. trifolii rosR mutant reveals the role of the transcriptional regulator RosR in motility, synthesis of cell-surface components, and other cellular processes.</title>
        <authorList>
            <person name="Rachwal K."/>
            <person name="Matczynska E."/>
            <person name="Janczarek M."/>
        </authorList>
    </citation>
    <scope>NUCLEOTIDE SEQUENCE</scope>
    <source>
        <strain evidence="1">Rt24.2</strain>
    </source>
</reference>
<sequence length="54" mass="5460">MAVTTGSFSALRAVVASPPAAAISSRNLVRAAAVFSSVPCNTLLMSGNYSDAEE</sequence>
<evidence type="ECO:0000313" key="1">
    <source>
        <dbReference type="EMBL" id="AOO92932.1"/>
    </source>
</evidence>
<name>A0A1C9I2B6_RHILT</name>
<organism evidence="1">
    <name type="scientific">Rhizobium leguminosarum bv. trifolii</name>
    <dbReference type="NCBI Taxonomy" id="386"/>
    <lineage>
        <taxon>Bacteria</taxon>
        <taxon>Pseudomonadati</taxon>
        <taxon>Pseudomonadota</taxon>
        <taxon>Alphaproteobacteria</taxon>
        <taxon>Hyphomicrobiales</taxon>
        <taxon>Rhizobiaceae</taxon>
        <taxon>Rhizobium/Agrobacterium group</taxon>
        <taxon>Rhizobium</taxon>
    </lineage>
</organism>
<dbReference type="EMBL" id="KX490568">
    <property type="protein sequence ID" value="AOO92932.1"/>
    <property type="molecule type" value="Genomic_DNA"/>
</dbReference>
<proteinExistence type="predicted"/>
<reference evidence="1" key="2">
    <citation type="journal article" date="2016" name="Front. Microbiol.">
        <title>The Regulatory Protein RosR Affects Rhizobium leguminosarum bv. trifolii Protein Profiles, Cell Surface Properties, and Symbiosis with Clover.</title>
        <authorList>
            <person name="Rachwal K."/>
            <person name="Boguszewska A."/>
            <person name="Kopcinska J."/>
            <person name="Karas M."/>
            <person name="Tchorzewski M."/>
            <person name="Janczarek M."/>
        </authorList>
    </citation>
    <scope>NUCLEOTIDE SEQUENCE</scope>
    <source>
        <strain evidence="1">Rt24.2</strain>
    </source>
</reference>
<accession>A0A1C9I2B6</accession>